<dbReference type="CDD" id="cd04647">
    <property type="entry name" value="LbH_MAT_like"/>
    <property type="match status" value="1"/>
</dbReference>
<dbReference type="GO" id="GO:0016746">
    <property type="term" value="F:acyltransferase activity"/>
    <property type="evidence" value="ECO:0007669"/>
    <property type="project" value="UniProtKB-KW"/>
</dbReference>
<dbReference type="PANTHER" id="PTHR23416">
    <property type="entry name" value="SIALIC ACID SYNTHASE-RELATED"/>
    <property type="match status" value="1"/>
</dbReference>
<keyword evidence="1" id="KW-0808">Transferase</keyword>
<dbReference type="RefSeq" id="WP_217666657.1">
    <property type="nucleotide sequence ID" value="NZ_JAHRID010000001.1"/>
</dbReference>
<organism evidence="1 2">
    <name type="scientific">Arsukibacterium indicum</name>
    <dbReference type="NCBI Taxonomy" id="2848612"/>
    <lineage>
        <taxon>Bacteria</taxon>
        <taxon>Pseudomonadati</taxon>
        <taxon>Pseudomonadota</taxon>
        <taxon>Gammaproteobacteria</taxon>
        <taxon>Chromatiales</taxon>
        <taxon>Chromatiaceae</taxon>
        <taxon>Arsukibacterium</taxon>
    </lineage>
</organism>
<dbReference type="EMBL" id="JAHRID010000001">
    <property type="protein sequence ID" value="MBV2127807.1"/>
    <property type="molecule type" value="Genomic_DNA"/>
</dbReference>
<keyword evidence="1" id="KW-0012">Acyltransferase</keyword>
<evidence type="ECO:0000313" key="2">
    <source>
        <dbReference type="Proteomes" id="UP000704611"/>
    </source>
</evidence>
<accession>A0ABS6MG63</accession>
<reference evidence="1 2" key="1">
    <citation type="submission" date="2021-06" db="EMBL/GenBank/DDBJ databases">
        <title>Rheinheimera indica sp. nov., isolated from deep-sea sediment.</title>
        <authorList>
            <person name="Wang Z."/>
            <person name="Zhang X.-Y."/>
        </authorList>
    </citation>
    <scope>NUCLEOTIDE SEQUENCE [LARGE SCALE GENOMIC DNA]</scope>
    <source>
        <strain evidence="1 2">SM2107</strain>
    </source>
</reference>
<sequence length="194" mass="20387">MALLTEQQLRTIGFKAVGQNVRISDKASIYNAANISIGDNVRIDDFVVLSAGAGGISLGNHIHIAVYTSLIGAGAITIGDFANLSSRVSVYSSSDDYSGETMTNPCVPDEYKNVLHAAVTFEKHVIVGCGSVVLPGVTLHEGVAVGALSLVTKTCQPFGIYAGTPARFVKARSRDLLNLEQDYLVSAISANKGK</sequence>
<dbReference type="InterPro" id="IPR051159">
    <property type="entry name" value="Hexapeptide_acetyltransf"/>
</dbReference>
<keyword evidence="2" id="KW-1185">Reference proteome</keyword>
<evidence type="ECO:0000313" key="1">
    <source>
        <dbReference type="EMBL" id="MBV2127807.1"/>
    </source>
</evidence>
<dbReference type="Proteomes" id="UP000704611">
    <property type="component" value="Unassembled WGS sequence"/>
</dbReference>
<name>A0ABS6MG63_9GAMM</name>
<protein>
    <submittedName>
        <fullName evidence="1">Acyltransferase</fullName>
    </submittedName>
</protein>
<comment type="caution">
    <text evidence="1">The sequence shown here is derived from an EMBL/GenBank/DDBJ whole genome shotgun (WGS) entry which is preliminary data.</text>
</comment>
<proteinExistence type="predicted"/>
<gene>
    <name evidence="1" type="ORF">KQY15_01685</name>
</gene>